<evidence type="ECO:0000259" key="1">
    <source>
        <dbReference type="Pfam" id="PF06812"/>
    </source>
</evidence>
<feature type="non-terminal residue" evidence="2">
    <location>
        <position position="1"/>
    </location>
</feature>
<dbReference type="NCBIfam" id="TIGR03363">
    <property type="entry name" value="VI_chp_8"/>
    <property type="match status" value="1"/>
</dbReference>
<protein>
    <submittedName>
        <fullName evidence="2">Uncharacterized protein ImpA</fullName>
    </submittedName>
</protein>
<accession>A0A3B0WUT7</accession>
<dbReference type="AlphaFoldDB" id="A0A3B0WUT7"/>
<dbReference type="EMBL" id="UOFF01000190">
    <property type="protein sequence ID" value="VAW56163.1"/>
    <property type="molecule type" value="Genomic_DNA"/>
</dbReference>
<dbReference type="InterPro" id="IPR017740">
    <property type="entry name" value="TssA-like"/>
</dbReference>
<dbReference type="PANTHER" id="PTHR37951:SF1">
    <property type="entry name" value="TYPE VI SECRETION SYSTEM COMPONENT TSSA1"/>
    <property type="match status" value="1"/>
</dbReference>
<name>A0A3B0WUT7_9ZZZZ</name>
<dbReference type="InterPro" id="IPR010657">
    <property type="entry name" value="ImpA_N"/>
</dbReference>
<sequence length="356" mass="39851">PISEENPAGIDIREDSSPTSIYYAIKDARKSARAAERSNMFDGDNSEADTQWHKVSELAPQIIQNQTKDLEIASWYTEALIRQHGMNGLKNGFQLIHGLVSQYWDSLYPMPDEDGIETRVAPLIGLNGEGAEGVLITPIRNVYITEGTDPGPFNFWMYQQTLDIEKIADNTTKKNKTDKLGFSLEDINQNVTQSSVDFFINLCDNISISIETYRSISHILDENCGAHESPPTSNIINILEECLGTVKHLGKDKIPVEVEIIPDNEQDEIAYSGEPSGQTKTTVGPIKNRNDAFKKLTELSDFFRKTEPHSPISYILERAVTWGEMPLNDLIKELIPDTTARDIYGSLTGIKTENKN</sequence>
<dbReference type="PANTHER" id="PTHR37951">
    <property type="entry name" value="CYTOPLASMIC PROTEIN-RELATED"/>
    <property type="match status" value="1"/>
</dbReference>
<feature type="domain" description="ImpA N-terminal" evidence="1">
    <location>
        <begin position="1"/>
        <end position="127"/>
    </location>
</feature>
<organism evidence="2">
    <name type="scientific">hydrothermal vent metagenome</name>
    <dbReference type="NCBI Taxonomy" id="652676"/>
    <lineage>
        <taxon>unclassified sequences</taxon>
        <taxon>metagenomes</taxon>
        <taxon>ecological metagenomes</taxon>
    </lineage>
</organism>
<gene>
    <name evidence="2" type="ORF">MNBD_GAMMA07-2649</name>
</gene>
<evidence type="ECO:0000313" key="2">
    <source>
        <dbReference type="EMBL" id="VAW56163.1"/>
    </source>
</evidence>
<dbReference type="Pfam" id="PF06812">
    <property type="entry name" value="ImpA_N"/>
    <property type="match status" value="1"/>
</dbReference>
<proteinExistence type="predicted"/>
<reference evidence="2" key="1">
    <citation type="submission" date="2018-06" db="EMBL/GenBank/DDBJ databases">
        <authorList>
            <person name="Zhirakovskaya E."/>
        </authorList>
    </citation>
    <scope>NUCLEOTIDE SEQUENCE</scope>
</reference>